<comment type="miscellaneous">
    <text evidence="9">This enzyme catalyzes only one turnover and therefore is not strictly catalytic. According to one definition, an enzyme is a biocatalyst that acts repeatedly and over many reaction cycles.</text>
</comment>
<evidence type="ECO:0000256" key="4">
    <source>
        <dbReference type="ARBA" id="ARBA00022603"/>
    </source>
</evidence>
<proteinExistence type="inferred from homology"/>
<dbReference type="InterPro" id="IPR036388">
    <property type="entry name" value="WH-like_DNA-bd_sf"/>
</dbReference>
<dbReference type="AlphaFoldDB" id="A0A9Q4B357"/>
<feature type="active site" description="Nucleophile; methyl group acceptor" evidence="9">
    <location>
        <position position="143"/>
    </location>
</feature>
<accession>A0A9Q4B357</accession>
<evidence type="ECO:0000259" key="11">
    <source>
        <dbReference type="Pfam" id="PF02870"/>
    </source>
</evidence>
<evidence type="ECO:0000256" key="3">
    <source>
        <dbReference type="ARBA" id="ARBA00022490"/>
    </source>
</evidence>
<keyword evidence="13" id="KW-1185">Reference proteome</keyword>
<evidence type="ECO:0000256" key="6">
    <source>
        <dbReference type="ARBA" id="ARBA00022763"/>
    </source>
</evidence>
<dbReference type="InterPro" id="IPR036631">
    <property type="entry name" value="MGMT_N_sf"/>
</dbReference>
<dbReference type="Gene3D" id="3.30.160.70">
    <property type="entry name" value="Methylated DNA-protein cysteine methyltransferase domain"/>
    <property type="match status" value="1"/>
</dbReference>
<dbReference type="InterPro" id="IPR014048">
    <property type="entry name" value="MethylDNA_cys_MeTrfase_DNA-bd"/>
</dbReference>
<sequence>MTLRPLIAASEISTPIGPISLATSEKGICFVEFGSLQTTRPIFITKLKRHHVVAEVREDRGPLIEAAEKQISDYFTGVRKGFDLPLDLFGTAFQKLVWHEVEKIPYGSTASYKQIAINIGAPRAVRAIGGANNKNPIPIIIPCHRVIGSNGAMVGYGGGLDKKEALLKHEGALKTLTS</sequence>
<comment type="subcellular location">
    <subcellularLocation>
        <location evidence="9">Cytoplasm</location>
    </subcellularLocation>
</comment>
<dbReference type="SUPFAM" id="SSF46767">
    <property type="entry name" value="Methylated DNA-protein cysteine methyltransferase, C-terminal domain"/>
    <property type="match status" value="1"/>
</dbReference>
<keyword evidence="7 9" id="KW-0234">DNA repair</keyword>
<keyword evidence="4 9" id="KW-0489">Methyltransferase</keyword>
<dbReference type="Pfam" id="PF01035">
    <property type="entry name" value="DNA_binding_1"/>
    <property type="match status" value="1"/>
</dbReference>
<dbReference type="NCBIfam" id="TIGR00589">
    <property type="entry name" value="ogt"/>
    <property type="match status" value="1"/>
</dbReference>
<gene>
    <name evidence="12" type="ORF">HXA33_11255</name>
</gene>
<dbReference type="Proteomes" id="UP001057753">
    <property type="component" value="Unassembled WGS sequence"/>
</dbReference>
<dbReference type="PANTHER" id="PTHR10815:SF5">
    <property type="entry name" value="METHYLATED-DNA--PROTEIN-CYSTEINE METHYLTRANSFERASE"/>
    <property type="match status" value="1"/>
</dbReference>
<comment type="catalytic activity">
    <reaction evidence="8 9">
        <text>a 6-O-methyl-2'-deoxyguanosine in DNA + L-cysteinyl-[protein] = S-methyl-L-cysteinyl-[protein] + a 2'-deoxyguanosine in DNA</text>
        <dbReference type="Rhea" id="RHEA:24000"/>
        <dbReference type="Rhea" id="RHEA-COMP:10131"/>
        <dbReference type="Rhea" id="RHEA-COMP:10132"/>
        <dbReference type="Rhea" id="RHEA-COMP:11367"/>
        <dbReference type="Rhea" id="RHEA-COMP:11368"/>
        <dbReference type="ChEBI" id="CHEBI:29950"/>
        <dbReference type="ChEBI" id="CHEBI:82612"/>
        <dbReference type="ChEBI" id="CHEBI:85445"/>
        <dbReference type="ChEBI" id="CHEBI:85448"/>
        <dbReference type="EC" id="2.1.1.63"/>
    </reaction>
</comment>
<dbReference type="SUPFAM" id="SSF53155">
    <property type="entry name" value="Methylated DNA-protein cysteine methyltransferase domain"/>
    <property type="match status" value="1"/>
</dbReference>
<dbReference type="GO" id="GO:0005737">
    <property type="term" value="C:cytoplasm"/>
    <property type="evidence" value="ECO:0007669"/>
    <property type="project" value="UniProtKB-SubCell"/>
</dbReference>
<evidence type="ECO:0000256" key="8">
    <source>
        <dbReference type="ARBA" id="ARBA00049348"/>
    </source>
</evidence>
<dbReference type="HAMAP" id="MF_00772">
    <property type="entry name" value="OGT"/>
    <property type="match status" value="1"/>
</dbReference>
<evidence type="ECO:0000256" key="1">
    <source>
        <dbReference type="ARBA" id="ARBA00001286"/>
    </source>
</evidence>
<dbReference type="Gene3D" id="1.10.10.10">
    <property type="entry name" value="Winged helix-like DNA-binding domain superfamily/Winged helix DNA-binding domain"/>
    <property type="match status" value="1"/>
</dbReference>
<dbReference type="RefSeq" id="WP_257821568.1">
    <property type="nucleotide sequence ID" value="NZ_JABXYM010000001.1"/>
</dbReference>
<dbReference type="Pfam" id="PF02870">
    <property type="entry name" value="Methyltransf_1N"/>
    <property type="match status" value="1"/>
</dbReference>
<dbReference type="PANTHER" id="PTHR10815">
    <property type="entry name" value="METHYLATED-DNA--PROTEIN-CYSTEINE METHYLTRANSFERASE"/>
    <property type="match status" value="1"/>
</dbReference>
<evidence type="ECO:0000259" key="10">
    <source>
        <dbReference type="Pfam" id="PF01035"/>
    </source>
</evidence>
<evidence type="ECO:0000256" key="7">
    <source>
        <dbReference type="ARBA" id="ARBA00023204"/>
    </source>
</evidence>
<dbReference type="EC" id="2.1.1.63" evidence="9"/>
<dbReference type="GO" id="GO:0006307">
    <property type="term" value="P:DNA alkylation repair"/>
    <property type="evidence" value="ECO:0007669"/>
    <property type="project" value="UniProtKB-UniRule"/>
</dbReference>
<comment type="catalytic activity">
    <reaction evidence="1 9">
        <text>a 4-O-methyl-thymidine in DNA + L-cysteinyl-[protein] = a thymidine in DNA + S-methyl-L-cysteinyl-[protein]</text>
        <dbReference type="Rhea" id="RHEA:53428"/>
        <dbReference type="Rhea" id="RHEA-COMP:10131"/>
        <dbReference type="Rhea" id="RHEA-COMP:10132"/>
        <dbReference type="Rhea" id="RHEA-COMP:13555"/>
        <dbReference type="Rhea" id="RHEA-COMP:13556"/>
        <dbReference type="ChEBI" id="CHEBI:29950"/>
        <dbReference type="ChEBI" id="CHEBI:82612"/>
        <dbReference type="ChEBI" id="CHEBI:137386"/>
        <dbReference type="ChEBI" id="CHEBI:137387"/>
        <dbReference type="EC" id="2.1.1.63"/>
    </reaction>
</comment>
<keyword evidence="6 9" id="KW-0227">DNA damage</keyword>
<evidence type="ECO:0000256" key="9">
    <source>
        <dbReference type="HAMAP-Rule" id="MF_00772"/>
    </source>
</evidence>
<dbReference type="GO" id="GO:0003908">
    <property type="term" value="F:methylated-DNA-[protein]-cysteine S-methyltransferase activity"/>
    <property type="evidence" value="ECO:0007669"/>
    <property type="project" value="UniProtKB-UniRule"/>
</dbReference>
<dbReference type="PROSITE" id="PS00374">
    <property type="entry name" value="MGMT"/>
    <property type="match status" value="1"/>
</dbReference>
<dbReference type="CDD" id="cd06445">
    <property type="entry name" value="ATase"/>
    <property type="match status" value="1"/>
</dbReference>
<reference evidence="12" key="1">
    <citation type="submission" date="2020-06" db="EMBL/GenBank/DDBJ databases">
        <title>Insight into the genomes of haloalkaliphilic bacilli from Kenyan soda lakes.</title>
        <authorList>
            <person name="Mwirichia R."/>
            <person name="Villamizar G.C."/>
            <person name="Poehlein A."/>
            <person name="Mugweru J."/>
            <person name="Kipnyargis A."/>
            <person name="Kiplimo D."/>
            <person name="Orwa P."/>
            <person name="Daniel R."/>
        </authorList>
    </citation>
    <scope>NUCLEOTIDE SEQUENCE</scope>
    <source>
        <strain evidence="12">B1096_S55</strain>
    </source>
</reference>
<feature type="domain" description="Methylated-DNA-[protein]-cysteine S-methyltransferase DNA binding" evidence="10">
    <location>
        <begin position="92"/>
        <end position="172"/>
    </location>
</feature>
<evidence type="ECO:0000313" key="13">
    <source>
        <dbReference type="Proteomes" id="UP001057753"/>
    </source>
</evidence>
<dbReference type="FunFam" id="1.10.10.10:FF:000214">
    <property type="entry name" value="Methylated-DNA--protein-cysteine methyltransferase"/>
    <property type="match status" value="1"/>
</dbReference>
<feature type="domain" description="Methylguanine DNA methyltransferase ribonuclease-like" evidence="11">
    <location>
        <begin position="12"/>
        <end position="88"/>
    </location>
</feature>
<comment type="caution">
    <text evidence="12">The sequence shown here is derived from an EMBL/GenBank/DDBJ whole genome shotgun (WGS) entry which is preliminary data.</text>
</comment>
<dbReference type="InterPro" id="IPR008332">
    <property type="entry name" value="MethylG_MeTrfase_N"/>
</dbReference>
<dbReference type="InterPro" id="IPR023546">
    <property type="entry name" value="MGMT"/>
</dbReference>
<keyword evidence="5 9" id="KW-0808">Transferase</keyword>
<dbReference type="GO" id="GO:0032259">
    <property type="term" value="P:methylation"/>
    <property type="evidence" value="ECO:0007669"/>
    <property type="project" value="UniProtKB-KW"/>
</dbReference>
<dbReference type="InterPro" id="IPR036217">
    <property type="entry name" value="MethylDNA_cys_MeTrfase_DNAb"/>
</dbReference>
<comment type="function">
    <text evidence="9">Involved in the cellular defense against the biological effects of O6-methylguanine (O6-MeG) and O4-methylthymine (O4-MeT) in DNA. Repairs the methylated nucleobase in DNA by stoichiometrically transferring the methyl group to a cysteine residue in the enzyme. This is a suicide reaction: the enzyme is irreversibly inactivated.</text>
</comment>
<evidence type="ECO:0000313" key="12">
    <source>
        <dbReference type="EMBL" id="MCR6097137.1"/>
    </source>
</evidence>
<keyword evidence="3 9" id="KW-0963">Cytoplasm</keyword>
<dbReference type="EMBL" id="JABXYM010000001">
    <property type="protein sequence ID" value="MCR6097137.1"/>
    <property type="molecule type" value="Genomic_DNA"/>
</dbReference>
<comment type="similarity">
    <text evidence="2 9">Belongs to the MGMT family.</text>
</comment>
<dbReference type="InterPro" id="IPR001497">
    <property type="entry name" value="MethylDNA_cys_MeTrfase_AS"/>
</dbReference>
<protein>
    <recommendedName>
        <fullName evidence="9">Methylated-DNA--protein-cysteine methyltransferase</fullName>
        <ecNumber evidence="9">2.1.1.63</ecNumber>
    </recommendedName>
    <alternativeName>
        <fullName evidence="9">6-O-methylguanine-DNA methyltransferase</fullName>
        <shortName evidence="9">MGMT</shortName>
    </alternativeName>
    <alternativeName>
        <fullName evidence="9">O-6-methylguanine-DNA-alkyltransferase</fullName>
    </alternativeName>
</protein>
<evidence type="ECO:0000256" key="2">
    <source>
        <dbReference type="ARBA" id="ARBA00008711"/>
    </source>
</evidence>
<evidence type="ECO:0000256" key="5">
    <source>
        <dbReference type="ARBA" id="ARBA00022679"/>
    </source>
</evidence>
<name>A0A9Q4B357_SALAG</name>
<organism evidence="12 13">
    <name type="scientific">Salipaludibacillus agaradhaerens</name>
    <name type="common">Bacillus agaradhaerens</name>
    <dbReference type="NCBI Taxonomy" id="76935"/>
    <lineage>
        <taxon>Bacteria</taxon>
        <taxon>Bacillati</taxon>
        <taxon>Bacillota</taxon>
        <taxon>Bacilli</taxon>
        <taxon>Bacillales</taxon>
        <taxon>Bacillaceae</taxon>
    </lineage>
</organism>